<dbReference type="InParanoid" id="A0A317XQF4"/>
<dbReference type="PANTHER" id="PTHR14237">
    <property type="entry name" value="MOLYBDOPTERIN COFACTOR SULFURASE MOSC"/>
    <property type="match status" value="1"/>
</dbReference>
<dbReference type="PANTHER" id="PTHR14237:SF80">
    <property type="entry name" value="MOLYBDENUM COFACTOR SULFURASE"/>
    <property type="match status" value="1"/>
</dbReference>
<evidence type="ECO:0000313" key="3">
    <source>
        <dbReference type="Proteomes" id="UP000246740"/>
    </source>
</evidence>
<organism evidence="2 3">
    <name type="scientific">Testicularia cyperi</name>
    <dbReference type="NCBI Taxonomy" id="1882483"/>
    <lineage>
        <taxon>Eukaryota</taxon>
        <taxon>Fungi</taxon>
        <taxon>Dikarya</taxon>
        <taxon>Basidiomycota</taxon>
        <taxon>Ustilaginomycotina</taxon>
        <taxon>Ustilaginomycetes</taxon>
        <taxon>Ustilaginales</taxon>
        <taxon>Anthracoideaceae</taxon>
        <taxon>Testicularia</taxon>
    </lineage>
</organism>
<accession>A0A317XQF4</accession>
<keyword evidence="2" id="KW-0808">Transferase</keyword>
<protein>
    <submittedName>
        <fullName evidence="2">PLP-dependent transferase</fullName>
    </submittedName>
</protein>
<dbReference type="STRING" id="1882483.A0A317XQF4"/>
<evidence type="ECO:0000313" key="2">
    <source>
        <dbReference type="EMBL" id="PWZ00120.1"/>
    </source>
</evidence>
<dbReference type="SUPFAM" id="SSF53383">
    <property type="entry name" value="PLP-dependent transferases"/>
    <property type="match status" value="1"/>
</dbReference>
<dbReference type="Gene3D" id="3.90.1150.10">
    <property type="entry name" value="Aspartate Aminotransferase, domain 1"/>
    <property type="match status" value="1"/>
</dbReference>
<keyword evidence="3" id="KW-1185">Reference proteome</keyword>
<dbReference type="InterPro" id="IPR015424">
    <property type="entry name" value="PyrdxlP-dep_Trfase"/>
</dbReference>
<dbReference type="Gene3D" id="3.40.640.10">
    <property type="entry name" value="Type I PLP-dependent aspartate aminotransferase-like (Major domain)"/>
    <property type="match status" value="1"/>
</dbReference>
<dbReference type="GO" id="GO:0008265">
    <property type="term" value="F:molybdenum cofactor sulfurtransferase activity"/>
    <property type="evidence" value="ECO:0007669"/>
    <property type="project" value="TreeGrafter"/>
</dbReference>
<gene>
    <name evidence="2" type="ORF">BCV70DRAFT_200279</name>
</gene>
<proteinExistence type="predicted"/>
<dbReference type="InterPro" id="IPR015422">
    <property type="entry name" value="PyrdxlP-dep_Trfase_small"/>
</dbReference>
<reference evidence="2 3" key="1">
    <citation type="journal article" date="2018" name="Mol. Biol. Evol.">
        <title>Broad Genomic Sampling Reveals a Smut Pathogenic Ancestry of the Fungal Clade Ustilaginomycotina.</title>
        <authorList>
            <person name="Kijpornyongpan T."/>
            <person name="Mondo S.J."/>
            <person name="Barry K."/>
            <person name="Sandor L."/>
            <person name="Lee J."/>
            <person name="Lipzen A."/>
            <person name="Pangilinan J."/>
            <person name="LaButti K."/>
            <person name="Hainaut M."/>
            <person name="Henrissat B."/>
            <person name="Grigoriev I.V."/>
            <person name="Spatafora J.W."/>
            <person name="Aime M.C."/>
        </authorList>
    </citation>
    <scope>NUCLEOTIDE SEQUENCE [LARGE SCALE GENOMIC DNA]</scope>
    <source>
        <strain evidence="2 3">MCA 3645</strain>
    </source>
</reference>
<dbReference type="AlphaFoldDB" id="A0A317XQF4"/>
<dbReference type="Proteomes" id="UP000246740">
    <property type="component" value="Unassembled WGS sequence"/>
</dbReference>
<sequence>MEFIKAVPTALATQLTYAQAIDMQRAKKHFVAAHPEYRDPALDSMRKREFGRLRKQDAIYLDYTGGCLYPRSLVDKHTKWLNDTVAGNPHSTSPASLASSAATEQARLDLLRFFDADPEVYDVVWTNNASAGFRIVGDAYNWTNKTAIIPRDAHNSLNSLALQAKHRGGKFEFVELVTDPLLPEIDGTLDTQQMIELLDQGAADQSESLSSALSSPGMVFFTGQSNITGQKLDYSLIHHAASKGWDIGLDAAALAPTTRISLSRGLADKVDYMVVSLYKIMGWPTGVGALILKKSLYPSLSGKHTFFGGNIVGITMDTFDFTLVNGPERFEDGTINYAALKAVSLGLEFVERWMPSYAHRIQILTAWLVDELQKIHYPARSADGFASHKSASSDAEKGGRADVFDLQRLVYVGGSSDLTKRGSTLPLVFKSACGASLNYRFVIWAAGRENISLRGGPCMCNPGASSNVMRRAEITDLDLSTKIALADVGIVRVSLGVATHFGDVHRFLRFCSKLTDLTGYVESAFAEYKRIHPAAELAWNIDQLEQQHLRLKAANLHTALHPHIFEKGRDNC</sequence>
<evidence type="ECO:0000259" key="1">
    <source>
        <dbReference type="Pfam" id="PF00266"/>
    </source>
</evidence>
<dbReference type="InterPro" id="IPR000192">
    <property type="entry name" value="Aminotrans_V_dom"/>
</dbReference>
<dbReference type="InterPro" id="IPR015421">
    <property type="entry name" value="PyrdxlP-dep_Trfase_major"/>
</dbReference>
<dbReference type="Pfam" id="PF00266">
    <property type="entry name" value="Aminotran_5"/>
    <property type="match status" value="1"/>
</dbReference>
<dbReference type="EMBL" id="KZ819193">
    <property type="protein sequence ID" value="PWZ00120.1"/>
    <property type="molecule type" value="Genomic_DNA"/>
</dbReference>
<dbReference type="GO" id="GO:0043545">
    <property type="term" value="P:molybdopterin cofactor metabolic process"/>
    <property type="evidence" value="ECO:0007669"/>
    <property type="project" value="TreeGrafter"/>
</dbReference>
<feature type="domain" description="Aminotransferase class V" evidence="1">
    <location>
        <begin position="59"/>
        <end position="376"/>
    </location>
</feature>
<dbReference type="OrthoDB" id="10264306at2759"/>
<name>A0A317XQF4_9BASI</name>